<dbReference type="Pfam" id="PF06772">
    <property type="entry name" value="LtrA"/>
    <property type="match status" value="1"/>
</dbReference>
<keyword evidence="1" id="KW-0472">Membrane</keyword>
<dbReference type="Proteomes" id="UP000198504">
    <property type="component" value="Unassembled WGS sequence"/>
</dbReference>
<feature type="transmembrane region" description="Helical" evidence="1">
    <location>
        <begin position="303"/>
        <end position="323"/>
    </location>
</feature>
<keyword evidence="1" id="KW-0812">Transmembrane</keyword>
<reference evidence="3" key="1">
    <citation type="submission" date="2016-10" db="EMBL/GenBank/DDBJ databases">
        <authorList>
            <person name="Varghese N."/>
            <person name="Submissions S."/>
        </authorList>
    </citation>
    <scope>NUCLEOTIDE SEQUENCE [LARGE SCALE GENOMIC DNA]</scope>
    <source>
        <strain evidence="3">CGMCC 4.6856</strain>
    </source>
</reference>
<feature type="transmembrane region" description="Helical" evidence="1">
    <location>
        <begin position="135"/>
        <end position="156"/>
    </location>
</feature>
<accession>A0A1H9GX46</accession>
<feature type="transmembrane region" description="Helical" evidence="1">
    <location>
        <begin position="70"/>
        <end position="91"/>
    </location>
</feature>
<dbReference type="EMBL" id="FOFA01000004">
    <property type="protein sequence ID" value="SEQ54590.1"/>
    <property type="molecule type" value="Genomic_DNA"/>
</dbReference>
<dbReference type="InterPro" id="IPR010640">
    <property type="entry name" value="Low_temperature_requirement_A"/>
</dbReference>
<protein>
    <submittedName>
        <fullName evidence="2">Low temperature requirement protein LtrA</fullName>
    </submittedName>
</protein>
<feature type="transmembrane region" description="Helical" evidence="1">
    <location>
        <begin position="329"/>
        <end position="352"/>
    </location>
</feature>
<proteinExistence type="predicted"/>
<evidence type="ECO:0000313" key="3">
    <source>
        <dbReference type="Proteomes" id="UP000198504"/>
    </source>
</evidence>
<feature type="transmembrane region" description="Helical" evidence="1">
    <location>
        <begin position="259"/>
        <end position="282"/>
    </location>
</feature>
<keyword evidence="1" id="KW-1133">Transmembrane helix</keyword>
<organism evidence="2 3">
    <name type="scientific">Microlunatus flavus</name>
    <dbReference type="NCBI Taxonomy" id="1036181"/>
    <lineage>
        <taxon>Bacteria</taxon>
        <taxon>Bacillati</taxon>
        <taxon>Actinomycetota</taxon>
        <taxon>Actinomycetes</taxon>
        <taxon>Propionibacteriales</taxon>
        <taxon>Propionibacteriaceae</taxon>
        <taxon>Microlunatus</taxon>
    </lineage>
</organism>
<dbReference type="RefSeq" id="WP_198410085.1">
    <property type="nucleotide sequence ID" value="NZ_FOFA01000004.1"/>
</dbReference>
<dbReference type="AlphaFoldDB" id="A0A1H9GX46"/>
<sequence>MTEVTVDLRRQLRQELRHRIRPMTGRDPDQRDRRTTPLELLYDLVYVIAFGAAAEQLAEQLGEGHVAGGVGAYVFAVFSITWAWTSFTWFSSAYGNDDALFRVATLVQMAGVVVLTFGLPASFEAAAEGENPNALLMVIGYVVMRVPQLALWLRAAAQDPRHRRTARCYALVVGVVQVCWVLTAVVHAPLAVTVAALVVLALAEILAPVLIERRLGRLPWNAGHVAERFSLLTLITLGEVVAATTSAVGALVGERGWSVPAVVIVSSGLLLTGALWWAYFLVPSQLVLQRWPRRTFAWRTVHLPLFGALAAVGAGLRVATVAVERGELSLLDVALALAVPVAAVVVVVYLLWSVLTHTWDASHVPLFVLCLLPLAAAVVVGVTADGDARFDLEQPGDLTALVAVTALVALSGVVEVVGHERVGYRHTLQAVDRSS</sequence>
<dbReference type="PANTHER" id="PTHR36840">
    <property type="entry name" value="BLL5714 PROTEIN"/>
    <property type="match status" value="1"/>
</dbReference>
<feature type="transmembrane region" description="Helical" evidence="1">
    <location>
        <begin position="231"/>
        <end position="253"/>
    </location>
</feature>
<feature type="transmembrane region" description="Helical" evidence="1">
    <location>
        <begin position="192"/>
        <end position="211"/>
    </location>
</feature>
<evidence type="ECO:0000313" key="2">
    <source>
        <dbReference type="EMBL" id="SEQ54590.1"/>
    </source>
</evidence>
<dbReference type="PANTHER" id="PTHR36840:SF1">
    <property type="entry name" value="BLL5714 PROTEIN"/>
    <property type="match status" value="1"/>
</dbReference>
<feature type="transmembrane region" description="Helical" evidence="1">
    <location>
        <begin position="103"/>
        <end position="123"/>
    </location>
</feature>
<gene>
    <name evidence="2" type="ORF">SAMN05421756_10437</name>
</gene>
<feature type="transmembrane region" description="Helical" evidence="1">
    <location>
        <begin position="398"/>
        <end position="418"/>
    </location>
</feature>
<evidence type="ECO:0000256" key="1">
    <source>
        <dbReference type="SAM" id="Phobius"/>
    </source>
</evidence>
<feature type="transmembrane region" description="Helical" evidence="1">
    <location>
        <begin position="40"/>
        <end position="58"/>
    </location>
</feature>
<keyword evidence="3" id="KW-1185">Reference proteome</keyword>
<feature type="transmembrane region" description="Helical" evidence="1">
    <location>
        <begin position="168"/>
        <end position="186"/>
    </location>
</feature>
<name>A0A1H9GX46_9ACTN</name>
<feature type="transmembrane region" description="Helical" evidence="1">
    <location>
        <begin position="364"/>
        <end position="386"/>
    </location>
</feature>